<reference evidence="3" key="1">
    <citation type="journal article" date="2023" name="Mol. Phylogenet. Evol.">
        <title>Genome-scale phylogeny and comparative genomics of the fungal order Sordariales.</title>
        <authorList>
            <person name="Hensen N."/>
            <person name="Bonometti L."/>
            <person name="Westerberg I."/>
            <person name="Brannstrom I.O."/>
            <person name="Guillou S."/>
            <person name="Cros-Aarteil S."/>
            <person name="Calhoun S."/>
            <person name="Haridas S."/>
            <person name="Kuo A."/>
            <person name="Mondo S."/>
            <person name="Pangilinan J."/>
            <person name="Riley R."/>
            <person name="LaButti K."/>
            <person name="Andreopoulos B."/>
            <person name="Lipzen A."/>
            <person name="Chen C."/>
            <person name="Yan M."/>
            <person name="Daum C."/>
            <person name="Ng V."/>
            <person name="Clum A."/>
            <person name="Steindorff A."/>
            <person name="Ohm R.A."/>
            <person name="Martin F."/>
            <person name="Silar P."/>
            <person name="Natvig D.O."/>
            <person name="Lalanne C."/>
            <person name="Gautier V."/>
            <person name="Ament-Velasquez S.L."/>
            <person name="Kruys A."/>
            <person name="Hutchinson M.I."/>
            <person name="Powell A.J."/>
            <person name="Barry K."/>
            <person name="Miller A.N."/>
            <person name="Grigoriev I.V."/>
            <person name="Debuchy R."/>
            <person name="Gladieux P."/>
            <person name="Hiltunen Thoren M."/>
            <person name="Johannesson H."/>
        </authorList>
    </citation>
    <scope>NUCLEOTIDE SEQUENCE</scope>
    <source>
        <strain evidence="3">CBS 118394</strain>
    </source>
</reference>
<name>A0AAE0HWC9_9PEZI</name>
<feature type="domain" description="BTB" evidence="2">
    <location>
        <begin position="234"/>
        <end position="301"/>
    </location>
</feature>
<sequence>MAYSEGSNMSGTPNPAYMPAQRKGKNARTRTADSESEYIPDMTPPPRKKQAAAIASSSQASSSRAAAAGTSPANAATHARGAAGSTRGAGPPRAAPARPAAARGPAGPAHTSAGSARGPATPARGAAAGPAGASAAAARGGAAAARSPAATSTGRPRGRPPGSTGRPRGRPPKSGGAPIVRKPVPGARKEEFTGFDEETLASAKALATPAEPWAVNAHRSTANNIGVFEDGMFADASVMCIKKEWRVHRTVVCTRSTWFAKAFAPDDSGGQTDVVNLHDQKPEDVETLLRFIYAGSLDKDTKKSFRTYVKLYNLGVTFDLSTLCDDALSLLGQLCDAKLLQLCAYDVHKSGRAGVPVTDPQTSPVPWIDDMKFAVWTAFSTSAEPTRLQSLLCQFVWAGRDRLLHGESGVFRELVDKQPMFGAAMFKVMLGENLSGWIPDAEQVKQVCMGFDHSRKTQHPDRCAKCEEVFDEAQVRKALYHPFRAAVRAPAWCAPCVEAHPGPAPLWRAVEEEEE</sequence>
<dbReference type="SUPFAM" id="SSF54695">
    <property type="entry name" value="POZ domain"/>
    <property type="match status" value="1"/>
</dbReference>
<reference evidence="3" key="2">
    <citation type="submission" date="2023-06" db="EMBL/GenBank/DDBJ databases">
        <authorList>
            <consortium name="Lawrence Berkeley National Laboratory"/>
            <person name="Haridas S."/>
            <person name="Hensen N."/>
            <person name="Bonometti L."/>
            <person name="Westerberg I."/>
            <person name="Brannstrom I.O."/>
            <person name="Guillou S."/>
            <person name="Cros-Aarteil S."/>
            <person name="Calhoun S."/>
            <person name="Kuo A."/>
            <person name="Mondo S."/>
            <person name="Pangilinan J."/>
            <person name="Riley R."/>
            <person name="Labutti K."/>
            <person name="Andreopoulos B."/>
            <person name="Lipzen A."/>
            <person name="Chen C."/>
            <person name="Yanf M."/>
            <person name="Daum C."/>
            <person name="Ng V."/>
            <person name="Clum A."/>
            <person name="Steindorff A."/>
            <person name="Ohm R."/>
            <person name="Martin F."/>
            <person name="Silar P."/>
            <person name="Natvig D."/>
            <person name="Lalanne C."/>
            <person name="Gautier V."/>
            <person name="Ament-Velasquez S.L."/>
            <person name="Kruys A."/>
            <person name="Hutchinson M.I."/>
            <person name="Powell A.J."/>
            <person name="Barry K."/>
            <person name="Miller A.N."/>
            <person name="Grigoriev I.V."/>
            <person name="Debuchy R."/>
            <person name="Gladieux P."/>
            <person name="Thoren M.H."/>
            <person name="Johannesson H."/>
        </authorList>
    </citation>
    <scope>NUCLEOTIDE SEQUENCE</scope>
    <source>
        <strain evidence="3">CBS 118394</strain>
    </source>
</reference>
<dbReference type="PROSITE" id="PS50097">
    <property type="entry name" value="BTB"/>
    <property type="match status" value="1"/>
</dbReference>
<dbReference type="AlphaFoldDB" id="A0AAE0HWC9"/>
<evidence type="ECO:0000313" key="3">
    <source>
        <dbReference type="EMBL" id="KAK3314137.1"/>
    </source>
</evidence>
<dbReference type="Pfam" id="PF00651">
    <property type="entry name" value="BTB"/>
    <property type="match status" value="1"/>
</dbReference>
<evidence type="ECO:0000313" key="4">
    <source>
        <dbReference type="Proteomes" id="UP001283341"/>
    </source>
</evidence>
<proteinExistence type="predicted"/>
<feature type="compositionally biased region" description="Low complexity" evidence="1">
    <location>
        <begin position="51"/>
        <end position="176"/>
    </location>
</feature>
<accession>A0AAE0HWC9</accession>
<dbReference type="Gene3D" id="3.30.710.10">
    <property type="entry name" value="Potassium Channel Kv1.1, Chain A"/>
    <property type="match status" value="1"/>
</dbReference>
<gene>
    <name evidence="3" type="ORF">B0H66DRAFT_630542</name>
</gene>
<organism evidence="3 4">
    <name type="scientific">Apodospora peruviana</name>
    <dbReference type="NCBI Taxonomy" id="516989"/>
    <lineage>
        <taxon>Eukaryota</taxon>
        <taxon>Fungi</taxon>
        <taxon>Dikarya</taxon>
        <taxon>Ascomycota</taxon>
        <taxon>Pezizomycotina</taxon>
        <taxon>Sordariomycetes</taxon>
        <taxon>Sordariomycetidae</taxon>
        <taxon>Sordariales</taxon>
        <taxon>Lasiosphaeriaceae</taxon>
        <taxon>Apodospora</taxon>
    </lineage>
</organism>
<evidence type="ECO:0000259" key="2">
    <source>
        <dbReference type="PROSITE" id="PS50097"/>
    </source>
</evidence>
<dbReference type="SMART" id="SM00225">
    <property type="entry name" value="BTB"/>
    <property type="match status" value="1"/>
</dbReference>
<evidence type="ECO:0000256" key="1">
    <source>
        <dbReference type="SAM" id="MobiDB-lite"/>
    </source>
</evidence>
<dbReference type="EMBL" id="JAUEDM010000007">
    <property type="protein sequence ID" value="KAK3314137.1"/>
    <property type="molecule type" value="Genomic_DNA"/>
</dbReference>
<comment type="caution">
    <text evidence="3">The sequence shown here is derived from an EMBL/GenBank/DDBJ whole genome shotgun (WGS) entry which is preliminary data.</text>
</comment>
<dbReference type="CDD" id="cd18186">
    <property type="entry name" value="BTB_POZ_ZBTB_KLHL-like"/>
    <property type="match status" value="1"/>
</dbReference>
<protein>
    <recommendedName>
        <fullName evidence="2">BTB domain-containing protein</fullName>
    </recommendedName>
</protein>
<keyword evidence="4" id="KW-1185">Reference proteome</keyword>
<dbReference type="Proteomes" id="UP001283341">
    <property type="component" value="Unassembled WGS sequence"/>
</dbReference>
<feature type="compositionally biased region" description="Polar residues" evidence="1">
    <location>
        <begin position="1"/>
        <end position="13"/>
    </location>
</feature>
<dbReference type="InterPro" id="IPR011333">
    <property type="entry name" value="SKP1/BTB/POZ_sf"/>
</dbReference>
<dbReference type="InterPro" id="IPR000210">
    <property type="entry name" value="BTB/POZ_dom"/>
</dbReference>
<feature type="region of interest" description="Disordered" evidence="1">
    <location>
        <begin position="1"/>
        <end position="186"/>
    </location>
</feature>